<keyword evidence="5" id="KW-1185">Reference proteome</keyword>
<gene>
    <name evidence="4" type="ORF">IFR04_012871</name>
</gene>
<dbReference type="Proteomes" id="UP000664132">
    <property type="component" value="Unassembled WGS sequence"/>
</dbReference>
<dbReference type="Pfam" id="PF00106">
    <property type="entry name" value="adh_short"/>
    <property type="match status" value="1"/>
</dbReference>
<evidence type="ECO:0000313" key="5">
    <source>
        <dbReference type="Proteomes" id="UP000664132"/>
    </source>
</evidence>
<dbReference type="PANTHER" id="PTHR43180">
    <property type="entry name" value="3-OXOACYL-(ACYL-CARRIER-PROTEIN) REDUCTASE (AFU_ORTHOLOGUE AFUA_6G11210)"/>
    <property type="match status" value="1"/>
</dbReference>
<dbReference type="GO" id="GO:0016491">
    <property type="term" value="F:oxidoreductase activity"/>
    <property type="evidence" value="ECO:0007669"/>
    <property type="project" value="UniProtKB-KW"/>
</dbReference>
<reference evidence="4" key="1">
    <citation type="submission" date="2021-02" db="EMBL/GenBank/DDBJ databases">
        <title>Genome sequence Cadophora malorum strain M34.</title>
        <authorList>
            <person name="Stefanovic E."/>
            <person name="Vu D."/>
            <person name="Scully C."/>
            <person name="Dijksterhuis J."/>
            <person name="Roader J."/>
            <person name="Houbraken J."/>
        </authorList>
    </citation>
    <scope>NUCLEOTIDE SEQUENCE</scope>
    <source>
        <strain evidence="4">M34</strain>
    </source>
</reference>
<evidence type="ECO:0000313" key="4">
    <source>
        <dbReference type="EMBL" id="KAG4414004.1"/>
    </source>
</evidence>
<comment type="caution">
    <text evidence="4">The sequence shown here is derived from an EMBL/GenBank/DDBJ whole genome shotgun (WGS) entry which is preliminary data.</text>
</comment>
<dbReference type="EMBL" id="JAFJYH010000286">
    <property type="protein sequence ID" value="KAG4414004.1"/>
    <property type="molecule type" value="Genomic_DNA"/>
</dbReference>
<dbReference type="Gene3D" id="3.40.50.720">
    <property type="entry name" value="NAD(P)-binding Rossmann-like Domain"/>
    <property type="match status" value="1"/>
</dbReference>
<comment type="similarity">
    <text evidence="1">Belongs to the short-chain dehydrogenases/reductases (SDR) family.</text>
</comment>
<evidence type="ECO:0000256" key="2">
    <source>
        <dbReference type="ARBA" id="ARBA00022857"/>
    </source>
</evidence>
<dbReference type="SUPFAM" id="SSF51735">
    <property type="entry name" value="NAD(P)-binding Rossmann-fold domains"/>
    <property type="match status" value="1"/>
</dbReference>
<dbReference type="PANTHER" id="PTHR43180:SF31">
    <property type="entry name" value="CHAIN DEHYDROGENASE_REDUCTASE, PUTATIVE (AFU_ORTHOLOGUE AFUA_2G16570)-RELATED"/>
    <property type="match status" value="1"/>
</dbReference>
<organism evidence="4 5">
    <name type="scientific">Cadophora malorum</name>
    <dbReference type="NCBI Taxonomy" id="108018"/>
    <lineage>
        <taxon>Eukaryota</taxon>
        <taxon>Fungi</taxon>
        <taxon>Dikarya</taxon>
        <taxon>Ascomycota</taxon>
        <taxon>Pezizomycotina</taxon>
        <taxon>Leotiomycetes</taxon>
        <taxon>Helotiales</taxon>
        <taxon>Ploettnerulaceae</taxon>
        <taxon>Cadophora</taxon>
    </lineage>
</organism>
<proteinExistence type="inferred from homology"/>
<sequence>MPKLDRYTYKGPVDNTVLPDKSKLKEKSVIVTGGANGIGEALVRSLIAAGAFVTIGDNNVERGEAIAKELGSNAQFIKCDILEWEDQINMFEAAVKNSPHKSCDIVIANAGIGRGTGDSLFKLDDVNGPPVKPSLKIAQVNVLGTMYSWKLAVHYFRKQPDTDDRDRCFIITGSMGSYTDSPGSWEYTASKHAVKGLMRTVRRSCWSQGIRINVLAPYWVKSAIRSPEMEAFLLGHGVQMALPEDCVAAMMRLACDRTINGHSLIIIGEKECKGGYRDAESDDHTEGFFKEVQDRLGRINLGEWNEEGIKKGGS</sequence>
<dbReference type="OrthoDB" id="5371740at2759"/>
<dbReference type="PRINTS" id="PR00081">
    <property type="entry name" value="GDHRDH"/>
</dbReference>
<evidence type="ECO:0000256" key="1">
    <source>
        <dbReference type="ARBA" id="ARBA00006484"/>
    </source>
</evidence>
<keyword evidence="2" id="KW-0521">NADP</keyword>
<dbReference type="InterPro" id="IPR036291">
    <property type="entry name" value="NAD(P)-bd_dom_sf"/>
</dbReference>
<accession>A0A8H7T2H9</accession>
<dbReference type="PROSITE" id="PS00061">
    <property type="entry name" value="ADH_SHORT"/>
    <property type="match status" value="1"/>
</dbReference>
<name>A0A8H7T2H9_9HELO</name>
<dbReference type="InterPro" id="IPR002347">
    <property type="entry name" value="SDR_fam"/>
</dbReference>
<dbReference type="InterPro" id="IPR020904">
    <property type="entry name" value="Sc_DH/Rdtase_CS"/>
</dbReference>
<evidence type="ECO:0000256" key="3">
    <source>
        <dbReference type="ARBA" id="ARBA00023002"/>
    </source>
</evidence>
<dbReference type="AlphaFoldDB" id="A0A8H7T2H9"/>
<keyword evidence="3" id="KW-0560">Oxidoreductase</keyword>
<protein>
    <submittedName>
        <fullName evidence="4">Uncharacterized protein</fullName>
    </submittedName>
</protein>